<dbReference type="InterPro" id="IPR011009">
    <property type="entry name" value="Kinase-like_dom_sf"/>
</dbReference>
<dbReference type="PANTHER" id="PTHR44329:SF214">
    <property type="entry name" value="PROTEIN KINASE DOMAIN-CONTAINING PROTEIN"/>
    <property type="match status" value="1"/>
</dbReference>
<dbReference type="SUPFAM" id="SSF56112">
    <property type="entry name" value="Protein kinase-like (PK-like)"/>
    <property type="match status" value="1"/>
</dbReference>
<sequence length="295" mass="34521">MEGINIANYEFYSFIDREPFMTKYKVRDITTGNEFLAQIYNKSSKWPQIPMIEEIQRIVQFSHQSIIKIIGYNRFDQKHDKKLTLITEYYDQGSLKNILNLEQQGISPIDWDDTKKLINIYGIASGMSYLHSHGIVHRILNPLNIFEDENFYPKIYNFVFSSHRFEKISQKKLFSNVEDNIYLAPEILQGNYHYDKSDIYSFGMIVYLIISGKKPSAEINDLHSIIAGSRPNMTSDIPKCYSKLISKCWSQDPSKRPSFNQIINELKNNLGFITDSIDRDEFIEYVKNSQSKLTE</sequence>
<keyword evidence="3" id="KW-1185">Reference proteome</keyword>
<dbReference type="EMBL" id="JAPFFF010000072">
    <property type="protein sequence ID" value="KAK8835934.1"/>
    <property type="molecule type" value="Genomic_DNA"/>
</dbReference>
<evidence type="ECO:0000259" key="1">
    <source>
        <dbReference type="PROSITE" id="PS50011"/>
    </source>
</evidence>
<name>A0ABR2GPR2_9EUKA</name>
<dbReference type="InterPro" id="IPR000719">
    <property type="entry name" value="Prot_kinase_dom"/>
</dbReference>
<evidence type="ECO:0000313" key="2">
    <source>
        <dbReference type="EMBL" id="KAK8835934.1"/>
    </source>
</evidence>
<gene>
    <name evidence="2" type="ORF">M9Y10_040315</name>
</gene>
<dbReference type="PROSITE" id="PS50011">
    <property type="entry name" value="PROTEIN_KINASE_DOM"/>
    <property type="match status" value="1"/>
</dbReference>
<dbReference type="InterPro" id="IPR051681">
    <property type="entry name" value="Ser/Thr_Kinases-Pseudokinases"/>
</dbReference>
<feature type="domain" description="Protein kinase" evidence="1">
    <location>
        <begin position="9"/>
        <end position="273"/>
    </location>
</feature>
<organism evidence="2 3">
    <name type="scientific">Tritrichomonas musculus</name>
    <dbReference type="NCBI Taxonomy" id="1915356"/>
    <lineage>
        <taxon>Eukaryota</taxon>
        <taxon>Metamonada</taxon>
        <taxon>Parabasalia</taxon>
        <taxon>Tritrichomonadida</taxon>
        <taxon>Tritrichomonadidae</taxon>
        <taxon>Tritrichomonas</taxon>
    </lineage>
</organism>
<reference evidence="2 3" key="1">
    <citation type="submission" date="2024-04" db="EMBL/GenBank/DDBJ databases">
        <title>Tritrichomonas musculus Genome.</title>
        <authorList>
            <person name="Alves-Ferreira E."/>
            <person name="Grigg M."/>
            <person name="Lorenzi H."/>
            <person name="Galac M."/>
        </authorList>
    </citation>
    <scope>NUCLEOTIDE SEQUENCE [LARGE SCALE GENOMIC DNA]</scope>
    <source>
        <strain evidence="2 3">EAF2021</strain>
    </source>
</reference>
<protein>
    <recommendedName>
        <fullName evidence="1">Protein kinase domain-containing protein</fullName>
    </recommendedName>
</protein>
<evidence type="ECO:0000313" key="3">
    <source>
        <dbReference type="Proteomes" id="UP001470230"/>
    </source>
</evidence>
<dbReference type="Proteomes" id="UP001470230">
    <property type="component" value="Unassembled WGS sequence"/>
</dbReference>
<proteinExistence type="predicted"/>
<dbReference type="Gene3D" id="1.10.510.10">
    <property type="entry name" value="Transferase(Phosphotransferase) domain 1"/>
    <property type="match status" value="1"/>
</dbReference>
<dbReference type="PANTHER" id="PTHR44329">
    <property type="entry name" value="SERINE/THREONINE-PROTEIN KINASE TNNI3K-RELATED"/>
    <property type="match status" value="1"/>
</dbReference>
<dbReference type="Pfam" id="PF07714">
    <property type="entry name" value="PK_Tyr_Ser-Thr"/>
    <property type="match status" value="1"/>
</dbReference>
<comment type="caution">
    <text evidence="2">The sequence shown here is derived from an EMBL/GenBank/DDBJ whole genome shotgun (WGS) entry which is preliminary data.</text>
</comment>
<accession>A0ABR2GPR2</accession>
<dbReference type="InterPro" id="IPR001245">
    <property type="entry name" value="Ser-Thr/Tyr_kinase_cat_dom"/>
</dbReference>